<protein>
    <recommendedName>
        <fullName evidence="16">3,9-dihydroxypterocarpan 6A-monooxygenase</fullName>
    </recommendedName>
</protein>
<evidence type="ECO:0000256" key="8">
    <source>
        <dbReference type="ARBA" id="ARBA00023002"/>
    </source>
</evidence>
<evidence type="ECO:0000313" key="15">
    <source>
        <dbReference type="Proteomes" id="UP000030687"/>
    </source>
</evidence>
<evidence type="ECO:0000256" key="11">
    <source>
        <dbReference type="ARBA" id="ARBA00023136"/>
    </source>
</evidence>
<evidence type="ECO:0000256" key="7">
    <source>
        <dbReference type="ARBA" id="ARBA00022989"/>
    </source>
</evidence>
<dbReference type="KEGG" id="cic:CICLE_v10007099mg"/>
<evidence type="ECO:0000256" key="13">
    <source>
        <dbReference type="RuleBase" id="RU000461"/>
    </source>
</evidence>
<dbReference type="EMBL" id="KI537036">
    <property type="protein sequence ID" value="ESR34739.1"/>
    <property type="molecule type" value="Genomic_DNA"/>
</dbReference>
<evidence type="ECO:0000256" key="5">
    <source>
        <dbReference type="ARBA" id="ARBA00022692"/>
    </source>
</evidence>
<dbReference type="GO" id="GO:0016020">
    <property type="term" value="C:membrane"/>
    <property type="evidence" value="ECO:0007669"/>
    <property type="project" value="UniProtKB-SubCell"/>
</dbReference>
<dbReference type="Pfam" id="PF00067">
    <property type="entry name" value="p450"/>
    <property type="match status" value="1"/>
</dbReference>
<keyword evidence="6 12" id="KW-0479">Metal-binding</keyword>
<dbReference type="PANTHER" id="PTHR24298:SF751">
    <property type="entry name" value="CYTOCHROME P450, FAMILY 712, SUBFAMILY A, POLYPEPTIDE 2"/>
    <property type="match status" value="1"/>
</dbReference>
<evidence type="ECO:0000256" key="9">
    <source>
        <dbReference type="ARBA" id="ARBA00023004"/>
    </source>
</evidence>
<evidence type="ECO:0000256" key="4">
    <source>
        <dbReference type="ARBA" id="ARBA00022617"/>
    </source>
</evidence>
<dbReference type="FunCoup" id="V4U678">
    <property type="interactions" value="4"/>
</dbReference>
<evidence type="ECO:0000256" key="1">
    <source>
        <dbReference type="ARBA" id="ARBA00001971"/>
    </source>
</evidence>
<keyword evidence="8 13" id="KW-0560">Oxidoreductase</keyword>
<gene>
    <name evidence="14" type="ORF">CICLE_v10007099mg</name>
</gene>
<evidence type="ECO:0000256" key="12">
    <source>
        <dbReference type="PIRSR" id="PIRSR602401-1"/>
    </source>
</evidence>
<evidence type="ECO:0000256" key="10">
    <source>
        <dbReference type="ARBA" id="ARBA00023033"/>
    </source>
</evidence>
<comment type="similarity">
    <text evidence="3 13">Belongs to the cytochrome P450 family.</text>
</comment>
<dbReference type="InterPro" id="IPR002401">
    <property type="entry name" value="Cyt_P450_E_grp-I"/>
</dbReference>
<keyword evidence="9 12" id="KW-0408">Iron</keyword>
<dbReference type="eggNOG" id="KOG0156">
    <property type="taxonomic scope" value="Eukaryota"/>
</dbReference>
<organism evidence="14 15">
    <name type="scientific">Citrus clementina</name>
    <name type="common">Clementine</name>
    <name type="synonym">Citrus deliciosa x Citrus sinensis</name>
    <dbReference type="NCBI Taxonomy" id="85681"/>
    <lineage>
        <taxon>Eukaryota</taxon>
        <taxon>Viridiplantae</taxon>
        <taxon>Streptophyta</taxon>
        <taxon>Embryophyta</taxon>
        <taxon>Tracheophyta</taxon>
        <taxon>Spermatophyta</taxon>
        <taxon>Magnoliopsida</taxon>
        <taxon>eudicotyledons</taxon>
        <taxon>Gunneridae</taxon>
        <taxon>Pentapetalae</taxon>
        <taxon>rosids</taxon>
        <taxon>malvids</taxon>
        <taxon>Sapindales</taxon>
        <taxon>Rutaceae</taxon>
        <taxon>Aurantioideae</taxon>
        <taxon>Citrus</taxon>
    </lineage>
</organism>
<reference evidence="14 15" key="1">
    <citation type="submission" date="2013-10" db="EMBL/GenBank/DDBJ databases">
        <authorList>
            <consortium name="International Citrus Genome Consortium"/>
            <person name="Jenkins J."/>
            <person name="Schmutz J."/>
            <person name="Prochnik S."/>
            <person name="Rokhsar D."/>
            <person name="Gmitter F."/>
            <person name="Ollitrault P."/>
            <person name="Machado M."/>
            <person name="Talon M."/>
            <person name="Wincker P."/>
            <person name="Jaillon O."/>
            <person name="Morgante M."/>
        </authorList>
    </citation>
    <scope>NUCLEOTIDE SEQUENCE</scope>
    <source>
        <strain evidence="15">cv. Clemenules</strain>
    </source>
</reference>
<dbReference type="InterPro" id="IPR036396">
    <property type="entry name" value="Cyt_P450_sf"/>
</dbReference>
<comment type="subcellular location">
    <subcellularLocation>
        <location evidence="2">Membrane</location>
        <topology evidence="2">Single-pass membrane protein</topology>
    </subcellularLocation>
</comment>
<dbReference type="AlphaFoldDB" id="V4U678"/>
<keyword evidence="7" id="KW-1133">Transmembrane helix</keyword>
<evidence type="ECO:0000313" key="14">
    <source>
        <dbReference type="EMBL" id="ESR34739.1"/>
    </source>
</evidence>
<dbReference type="InParanoid" id="V4U678"/>
<feature type="non-terminal residue" evidence="14">
    <location>
        <position position="1"/>
    </location>
</feature>
<evidence type="ECO:0008006" key="16">
    <source>
        <dbReference type="Google" id="ProtNLM"/>
    </source>
</evidence>
<keyword evidence="4 12" id="KW-0349">Heme</keyword>
<keyword evidence="5" id="KW-0812">Transmembrane</keyword>
<evidence type="ECO:0000256" key="6">
    <source>
        <dbReference type="ARBA" id="ARBA00022723"/>
    </source>
</evidence>
<dbReference type="Proteomes" id="UP000030687">
    <property type="component" value="Unassembled WGS sequence"/>
</dbReference>
<dbReference type="PANTHER" id="PTHR24298">
    <property type="entry name" value="FLAVONOID 3'-MONOOXYGENASE-RELATED"/>
    <property type="match status" value="1"/>
</dbReference>
<evidence type="ECO:0000256" key="3">
    <source>
        <dbReference type="ARBA" id="ARBA00010617"/>
    </source>
</evidence>
<comment type="cofactor">
    <cofactor evidence="1 12">
        <name>heme</name>
        <dbReference type="ChEBI" id="CHEBI:30413"/>
    </cofactor>
</comment>
<accession>V4U678</accession>
<dbReference type="InterPro" id="IPR017972">
    <property type="entry name" value="Cyt_P450_CS"/>
</dbReference>
<dbReference type="InterPro" id="IPR051103">
    <property type="entry name" value="Plant_metabolite_P450s"/>
</dbReference>
<feature type="binding site" description="axial binding residue" evidence="12">
    <location>
        <position position="486"/>
    </location>
    <ligand>
        <name>heme</name>
        <dbReference type="ChEBI" id="CHEBI:30413"/>
    </ligand>
    <ligandPart>
        <name>Fe</name>
        <dbReference type="ChEBI" id="CHEBI:18248"/>
    </ligandPart>
</feature>
<name>V4U678_CITCL</name>
<keyword evidence="11" id="KW-0472">Membrane</keyword>
<keyword evidence="10 13" id="KW-0503">Monooxygenase</keyword>
<dbReference type="PRINTS" id="PR00463">
    <property type="entry name" value="EP450I"/>
</dbReference>
<keyword evidence="15" id="KW-1185">Reference proteome</keyword>
<dbReference type="GO" id="GO:0016709">
    <property type="term" value="F:oxidoreductase activity, acting on paired donors, with incorporation or reduction of molecular oxygen, NAD(P)H as one donor, and incorporation of one atom of oxygen"/>
    <property type="evidence" value="ECO:0007669"/>
    <property type="project" value="TreeGrafter"/>
</dbReference>
<dbReference type="InterPro" id="IPR001128">
    <property type="entry name" value="Cyt_P450"/>
</dbReference>
<evidence type="ECO:0000256" key="2">
    <source>
        <dbReference type="ARBA" id="ARBA00004167"/>
    </source>
</evidence>
<dbReference type="GO" id="GO:0005506">
    <property type="term" value="F:iron ion binding"/>
    <property type="evidence" value="ECO:0007669"/>
    <property type="project" value="InterPro"/>
</dbReference>
<proteinExistence type="inferred from homology"/>
<dbReference type="GO" id="GO:0020037">
    <property type="term" value="F:heme binding"/>
    <property type="evidence" value="ECO:0007669"/>
    <property type="project" value="InterPro"/>
</dbReference>
<sequence length="545" mass="62127">LPLAISPSLDSLSGLSCLSFSFLVPIADLTSSKESVYLPYSSAFTKRSIWVISTLVVRFIIRIFTNNSTKSRPPPSPPALPFIGHLHLLSSTLPKSLQTLAKRCGPLMKIRMGDTAFVIVSDASTAEKVLKVHDVNFASKFEPGPAQYLVYRGSSFVNSPYGPYWRFMKKLCITKLFAGSQLDRFTYIREQERMKLIKFLLQRSVEGESCNLSLELEALTNRMIYRMAMGKRCTSQAYSDQAVEIRRLIRDIMECGAKFSLIEVYGPLKNLDLFGNGKRIKDAFLRYDQKLDQIIQEYEDNRMNISEQEEKDVMDILLDTYNDTNAEIKLTKDHIKYFFMEILMAAVDTTATTLQSAMAELINRPQIFKKLRKEIHTVVGSDRLIKESDVPSLPYLQAVLKETLRLHPPGPMHRRTCTVDCKLNGYDIKAGTKFFVNVYAIMRDPNEWNDPDKFLPERFLEPDYRLIDFKGQDFRYLPFGSGRRACLGSSHASFVMHATVGSLVQCFDWKLKDENEAGIDIVTGYTGALARPLVCYPIIRFDPFN</sequence>
<dbReference type="PRINTS" id="PR00385">
    <property type="entry name" value="P450"/>
</dbReference>
<dbReference type="OMA" id="MIYRMAM"/>
<dbReference type="PROSITE" id="PS00086">
    <property type="entry name" value="CYTOCHROME_P450"/>
    <property type="match status" value="1"/>
</dbReference>
<dbReference type="FunFam" id="1.10.630.10:FF:000019">
    <property type="entry name" value="Cytochrome P450 family protein"/>
    <property type="match status" value="1"/>
</dbReference>
<dbReference type="Gene3D" id="1.10.630.10">
    <property type="entry name" value="Cytochrome P450"/>
    <property type="match status" value="1"/>
</dbReference>
<dbReference type="SUPFAM" id="SSF48264">
    <property type="entry name" value="Cytochrome P450"/>
    <property type="match status" value="1"/>
</dbReference>